<proteinExistence type="inferred from homology"/>
<dbReference type="InterPro" id="IPR014169">
    <property type="entry name" value="Pal_lipo_C"/>
</dbReference>
<dbReference type="InterPro" id="IPR006665">
    <property type="entry name" value="OmpA-like"/>
</dbReference>
<dbReference type="InterPro" id="IPR050330">
    <property type="entry name" value="Bact_OuterMem_StrucFunc"/>
</dbReference>
<dbReference type="eggNOG" id="COG2885">
    <property type="taxonomic scope" value="Bacteria"/>
</dbReference>
<dbReference type="CDD" id="cd07185">
    <property type="entry name" value="OmpA_C-like"/>
    <property type="match status" value="1"/>
</dbReference>
<evidence type="ECO:0000256" key="4">
    <source>
        <dbReference type="ARBA" id="ARBA00023139"/>
    </source>
</evidence>
<dbReference type="SUPFAM" id="SSF103088">
    <property type="entry name" value="OmpA-like"/>
    <property type="match status" value="1"/>
</dbReference>
<evidence type="ECO:0000256" key="3">
    <source>
        <dbReference type="ARBA" id="ARBA00023136"/>
    </source>
</evidence>
<comment type="subcellular location">
    <subcellularLocation>
        <location evidence="8">Cell outer membrane</location>
        <topology evidence="8">Lipid-anchor</topology>
    </subcellularLocation>
</comment>
<keyword evidence="2 8" id="KW-0732">Signal</keyword>
<dbReference type="KEGG" id="top:TOPB45_0413"/>
<evidence type="ECO:0000256" key="5">
    <source>
        <dbReference type="ARBA" id="ARBA00023237"/>
    </source>
</evidence>
<keyword evidence="5 8" id="KW-0998">Cell outer membrane</keyword>
<dbReference type="PANTHER" id="PTHR30329">
    <property type="entry name" value="STATOR ELEMENT OF FLAGELLAR MOTOR COMPLEX"/>
    <property type="match status" value="1"/>
</dbReference>
<evidence type="ECO:0000256" key="2">
    <source>
        <dbReference type="ARBA" id="ARBA00022729"/>
    </source>
</evidence>
<keyword evidence="1" id="KW-0132">Cell division</keyword>
<dbReference type="HAMAP" id="MF_02204">
    <property type="entry name" value="Pal"/>
    <property type="match status" value="1"/>
</dbReference>
<dbReference type="Proteomes" id="UP000006583">
    <property type="component" value="Chromosome"/>
</dbReference>
<dbReference type="HOGENOM" id="CLU_016890_9_0_0"/>
<gene>
    <name evidence="8" type="primary">pal</name>
    <name evidence="10" type="ordered locus">TOPB45_0413</name>
</gene>
<dbReference type="PRINTS" id="PR01021">
    <property type="entry name" value="OMPADOMAIN"/>
</dbReference>
<dbReference type="EMBL" id="CP002829">
    <property type="protein sequence ID" value="AEH22517.1"/>
    <property type="molecule type" value="Genomic_DNA"/>
</dbReference>
<feature type="domain" description="OmpA-like" evidence="9">
    <location>
        <begin position="82"/>
        <end position="196"/>
    </location>
</feature>
<organism evidence="10 11">
    <name type="scientific">Thermodesulfobacterium geofontis (strain OPF15)</name>
    <dbReference type="NCBI Taxonomy" id="795359"/>
    <lineage>
        <taxon>Bacteria</taxon>
        <taxon>Pseudomonadati</taxon>
        <taxon>Thermodesulfobacteriota</taxon>
        <taxon>Thermodesulfobacteria</taxon>
        <taxon>Thermodesulfobacteriales</taxon>
        <taxon>Thermodesulfobacteriaceae</taxon>
        <taxon>Thermodesulfobacterium</taxon>
    </lineage>
</organism>
<dbReference type="RefSeq" id="WP_013909217.1">
    <property type="nucleotide sequence ID" value="NC_015682.1"/>
</dbReference>
<reference evidence="10 11" key="1">
    <citation type="journal article" date="2013" name="Genome Announc.">
        <title>Complete genome sequence of the hyperthermophilic sulfate-reducing bacterium Thermodesulfobacterium geofontis OPF15T.</title>
        <authorList>
            <person name="Elkins J.G."/>
            <person name="Hamilton-Brehm S.D."/>
            <person name="Lucas S."/>
            <person name="Han J."/>
            <person name="Lapidus A."/>
            <person name="Cheng J.F."/>
            <person name="Goodwin L.A."/>
            <person name="Pitluck S."/>
            <person name="Peters L."/>
            <person name="Mikhailova N."/>
            <person name="Davenport K.W."/>
            <person name="Detter J.C."/>
            <person name="Han C.S."/>
            <person name="Tapia R."/>
            <person name="Land M.L."/>
            <person name="Hauser L."/>
            <person name="Kyrpides N.C."/>
            <person name="Ivanova N.N."/>
            <person name="Pagani I."/>
            <person name="Bruce D."/>
            <person name="Woyke T."/>
            <person name="Cottingham R.W."/>
        </authorList>
    </citation>
    <scope>NUCLEOTIDE SEQUENCE [LARGE SCALE GENOMIC DNA]</scope>
    <source>
        <strain evidence="10 11">OPF15</strain>
    </source>
</reference>
<keyword evidence="7" id="KW-0131">Cell cycle</keyword>
<keyword evidence="11" id="KW-1185">Reference proteome</keyword>
<dbReference type="OrthoDB" id="9809164at2"/>
<evidence type="ECO:0000256" key="6">
    <source>
        <dbReference type="ARBA" id="ARBA00023288"/>
    </source>
</evidence>
<dbReference type="PROSITE" id="PS51257">
    <property type="entry name" value="PROKAR_LIPOPROTEIN"/>
    <property type="match status" value="1"/>
</dbReference>
<dbReference type="InterPro" id="IPR039001">
    <property type="entry name" value="Pal"/>
</dbReference>
<dbReference type="PROSITE" id="PS51123">
    <property type="entry name" value="OMPA_2"/>
    <property type="match status" value="1"/>
</dbReference>
<keyword evidence="6 8" id="KW-0449">Lipoprotein</keyword>
<protein>
    <recommendedName>
        <fullName evidence="8">Peptidoglycan-associated lipoprotein</fullName>
        <shortName evidence="8">PAL</shortName>
    </recommendedName>
</protein>
<dbReference type="InterPro" id="IPR036737">
    <property type="entry name" value="OmpA-like_sf"/>
</dbReference>
<dbReference type="GO" id="GO:0051301">
    <property type="term" value="P:cell division"/>
    <property type="evidence" value="ECO:0007669"/>
    <property type="project" value="UniProtKB-KW"/>
</dbReference>
<evidence type="ECO:0000256" key="8">
    <source>
        <dbReference type="HAMAP-Rule" id="MF_02204"/>
    </source>
</evidence>
<evidence type="ECO:0000256" key="1">
    <source>
        <dbReference type="ARBA" id="ARBA00022618"/>
    </source>
</evidence>
<evidence type="ECO:0000259" key="9">
    <source>
        <dbReference type="PROSITE" id="PS51123"/>
    </source>
</evidence>
<keyword evidence="3 8" id="KW-0472">Membrane</keyword>
<dbReference type="Gene3D" id="3.30.1330.60">
    <property type="entry name" value="OmpA-like domain"/>
    <property type="match status" value="1"/>
</dbReference>
<dbReference type="AlphaFoldDB" id="F8C3X9"/>
<evidence type="ECO:0000313" key="11">
    <source>
        <dbReference type="Proteomes" id="UP000006583"/>
    </source>
</evidence>
<evidence type="ECO:0000256" key="7">
    <source>
        <dbReference type="ARBA" id="ARBA00023306"/>
    </source>
</evidence>
<dbReference type="PANTHER" id="PTHR30329:SF21">
    <property type="entry name" value="LIPOPROTEIN YIAD-RELATED"/>
    <property type="match status" value="1"/>
</dbReference>
<dbReference type="NCBIfam" id="TIGR02802">
    <property type="entry name" value="Pal_lipo"/>
    <property type="match status" value="1"/>
</dbReference>
<dbReference type="InterPro" id="IPR006664">
    <property type="entry name" value="OMP_bac"/>
</dbReference>
<name>F8C3X9_THEGP</name>
<dbReference type="PATRIC" id="fig|795359.3.peg.419"/>
<dbReference type="GO" id="GO:0009279">
    <property type="term" value="C:cell outer membrane"/>
    <property type="evidence" value="ECO:0007669"/>
    <property type="project" value="UniProtKB-SubCell"/>
</dbReference>
<accession>F8C3X9</accession>
<evidence type="ECO:0000313" key="10">
    <source>
        <dbReference type="EMBL" id="AEH22517.1"/>
    </source>
</evidence>
<dbReference type="STRING" id="795359.TOPB45_0413"/>
<dbReference type="Pfam" id="PF00691">
    <property type="entry name" value="OmpA"/>
    <property type="match status" value="1"/>
</dbReference>
<sequence>MKKILYLSIICVFLFSCAKKEVPPVVEIPPPVVEKPKEEVKKPEKVEKAVKEKEEISKATEEVFKPEEIPSQKEDKEYWKLYGRGSAPLLAIFFDFDEYSIREDMWDRLKENVKYLLNHPEVKIELQGNCDERGTNEYNMALGAKRALEVKKVLVKLGIEENRISTVSFGEEKPLCKESNEKCWAINRRVDFVIIK</sequence>
<comment type="similarity">
    <text evidence="8">Belongs to the Pal lipoprotein family.</text>
</comment>
<keyword evidence="4 8" id="KW-0564">Palmitate</keyword>